<dbReference type="EMBL" id="QPGL01000001">
    <property type="protein sequence ID" value="RCS73040.1"/>
    <property type="molecule type" value="Genomic_DNA"/>
</dbReference>
<evidence type="ECO:0000313" key="2">
    <source>
        <dbReference type="EMBL" id="RCS73040.1"/>
    </source>
</evidence>
<dbReference type="GeneID" id="303188279"/>
<keyword evidence="1" id="KW-1133">Transmembrane helix</keyword>
<evidence type="ECO:0000256" key="1">
    <source>
        <dbReference type="SAM" id="Phobius"/>
    </source>
</evidence>
<organism evidence="2 3">
    <name type="scientific">Vibrio casei</name>
    <dbReference type="NCBI Taxonomy" id="673372"/>
    <lineage>
        <taxon>Bacteria</taxon>
        <taxon>Pseudomonadati</taxon>
        <taxon>Pseudomonadota</taxon>
        <taxon>Gammaproteobacteria</taxon>
        <taxon>Vibrionales</taxon>
        <taxon>Vibrionaceae</taxon>
        <taxon>Vibrio</taxon>
    </lineage>
</organism>
<feature type="transmembrane region" description="Helical" evidence="1">
    <location>
        <begin position="49"/>
        <end position="70"/>
    </location>
</feature>
<protein>
    <submittedName>
        <fullName evidence="2">Cytochrome bd biosynthesis protein</fullName>
    </submittedName>
</protein>
<keyword evidence="1" id="KW-0812">Transmembrane</keyword>
<dbReference type="InterPro" id="IPR011846">
    <property type="entry name" value="Cyd_oper_YbgE"/>
</dbReference>
<dbReference type="OrthoDB" id="5298003at2"/>
<proteinExistence type="predicted"/>
<dbReference type="RefSeq" id="WP_086961135.1">
    <property type="nucleotide sequence ID" value="NZ_AP018680.1"/>
</dbReference>
<keyword evidence="3" id="KW-1185">Reference proteome</keyword>
<reference evidence="2 3" key="1">
    <citation type="journal article" date="2017" name="Elife">
        <title>Extensive horizontal gene transfer in cheese-associated bacteria.</title>
        <authorList>
            <person name="Bonham K.S."/>
            <person name="Wolfe B.E."/>
            <person name="Dutton R.J."/>
        </authorList>
    </citation>
    <scope>NUCLEOTIDE SEQUENCE [LARGE SCALE GENOMIC DNA]</scope>
    <source>
        <strain evidence="2 3">JB196</strain>
    </source>
</reference>
<dbReference type="Pfam" id="PF09600">
    <property type="entry name" value="Cyd_oper_YbgE"/>
    <property type="match status" value="1"/>
</dbReference>
<gene>
    <name evidence="2" type="ORF">CIK83_05075</name>
</gene>
<accession>A0A368LMB2</accession>
<feature type="transmembrane region" description="Helical" evidence="1">
    <location>
        <begin position="76"/>
        <end position="99"/>
    </location>
</feature>
<comment type="caution">
    <text evidence="2">The sequence shown here is derived from an EMBL/GenBank/DDBJ whole genome shotgun (WGS) entry which is preliminary data.</text>
</comment>
<keyword evidence="1" id="KW-0472">Membrane</keyword>
<evidence type="ECO:0000313" key="3">
    <source>
        <dbReference type="Proteomes" id="UP000252479"/>
    </source>
</evidence>
<dbReference type="AlphaFoldDB" id="A0A368LMB2"/>
<sequence length="100" mass="11937">MNNISQKMTDIHTPMDRALFRALFFIVVMFHISMFMWEPRVYADKIGGFNLLLTVLFTWSLCSALIYSVGFKPILWLWQLLFSPYWSGIILAYFSWMYFS</sequence>
<name>A0A368LMB2_9VIBR</name>
<feature type="transmembrane region" description="Helical" evidence="1">
    <location>
        <begin position="18"/>
        <end position="37"/>
    </location>
</feature>
<dbReference type="Proteomes" id="UP000252479">
    <property type="component" value="Unassembled WGS sequence"/>
</dbReference>